<proteinExistence type="predicted"/>
<accession>A0ABQ1YUV4</accession>
<organism evidence="1 2">
    <name type="scientific">Paenibacillus segetis</name>
    <dbReference type="NCBI Taxonomy" id="1325360"/>
    <lineage>
        <taxon>Bacteria</taxon>
        <taxon>Bacillati</taxon>
        <taxon>Bacillota</taxon>
        <taxon>Bacilli</taxon>
        <taxon>Bacillales</taxon>
        <taxon>Paenibacillaceae</taxon>
        <taxon>Paenibacillus</taxon>
    </lineage>
</organism>
<name>A0ABQ1YUV4_9BACL</name>
<dbReference type="Proteomes" id="UP000659344">
    <property type="component" value="Unassembled WGS sequence"/>
</dbReference>
<gene>
    <name evidence="1" type="ORF">GCM10008013_44060</name>
</gene>
<sequence length="191" mass="20939">MISKRFTIACTCICVTLAVITGCTDSKETVLLNPSTNVTDNVVYPLDAGKDSVLNLLQNIPNIDWHAYNKSSDGKSLDTIEFLYNNITLITPEYYSNLFLATKGLDGASSESYSAIVGELYQKDRNTVVETLATMEDQAQQQSVISFIAYNLGYLDVAQVKEDISTWKSSGELSSDEKVVLTDLLAALDNP</sequence>
<evidence type="ECO:0000313" key="1">
    <source>
        <dbReference type="EMBL" id="GGH36921.1"/>
    </source>
</evidence>
<reference evidence="2" key="1">
    <citation type="journal article" date="2019" name="Int. J. Syst. Evol. Microbiol.">
        <title>The Global Catalogue of Microorganisms (GCM) 10K type strain sequencing project: providing services to taxonomists for standard genome sequencing and annotation.</title>
        <authorList>
            <consortium name="The Broad Institute Genomics Platform"/>
            <consortium name="The Broad Institute Genome Sequencing Center for Infectious Disease"/>
            <person name="Wu L."/>
            <person name="Ma J."/>
        </authorList>
    </citation>
    <scope>NUCLEOTIDE SEQUENCE [LARGE SCALE GENOMIC DNA]</scope>
    <source>
        <strain evidence="2">CGMCC 1.12769</strain>
    </source>
</reference>
<dbReference type="EMBL" id="BMFT01000004">
    <property type="protein sequence ID" value="GGH36921.1"/>
    <property type="molecule type" value="Genomic_DNA"/>
</dbReference>
<evidence type="ECO:0000313" key="2">
    <source>
        <dbReference type="Proteomes" id="UP000659344"/>
    </source>
</evidence>
<keyword evidence="2" id="KW-1185">Reference proteome</keyword>
<dbReference type="PROSITE" id="PS51257">
    <property type="entry name" value="PROKAR_LIPOPROTEIN"/>
    <property type="match status" value="1"/>
</dbReference>
<protein>
    <submittedName>
        <fullName evidence="1">Uncharacterized protein</fullName>
    </submittedName>
</protein>
<comment type="caution">
    <text evidence="1">The sequence shown here is derived from an EMBL/GenBank/DDBJ whole genome shotgun (WGS) entry which is preliminary data.</text>
</comment>
<dbReference type="RefSeq" id="WP_188542035.1">
    <property type="nucleotide sequence ID" value="NZ_BMFT01000004.1"/>
</dbReference>